<feature type="transmembrane region" description="Helical" evidence="16">
    <location>
        <begin position="140"/>
        <end position="157"/>
    </location>
</feature>
<comment type="similarity">
    <text evidence="3 15">Belongs to the CDP-alcohol phosphatidyltransferase class-I family.</text>
</comment>
<evidence type="ECO:0000256" key="9">
    <source>
        <dbReference type="ARBA" id="ARBA00022989"/>
    </source>
</evidence>
<keyword evidence="6" id="KW-0444">Lipid biosynthesis</keyword>
<evidence type="ECO:0000256" key="14">
    <source>
        <dbReference type="ARBA" id="ARBA00032361"/>
    </source>
</evidence>
<comment type="subcellular location">
    <subcellularLocation>
        <location evidence="2">Endomembrane system</location>
        <topology evidence="2">Multi-pass membrane protein</topology>
    </subcellularLocation>
</comment>
<feature type="transmembrane region" description="Helical" evidence="16">
    <location>
        <begin position="39"/>
        <end position="56"/>
    </location>
</feature>
<evidence type="ECO:0000256" key="7">
    <source>
        <dbReference type="ARBA" id="ARBA00022679"/>
    </source>
</evidence>
<evidence type="ECO:0000313" key="17">
    <source>
        <dbReference type="EMBL" id="ABK43421.1"/>
    </source>
</evidence>
<feature type="transmembrane region" description="Helical" evidence="16">
    <location>
        <begin position="12"/>
        <end position="33"/>
    </location>
</feature>
<dbReference type="HOGENOM" id="CLU_049944_2_0_5"/>
<evidence type="ECO:0000256" key="5">
    <source>
        <dbReference type="ARBA" id="ARBA00017171"/>
    </source>
</evidence>
<dbReference type="GO" id="GO:0012505">
    <property type="term" value="C:endomembrane system"/>
    <property type="evidence" value="ECO:0007669"/>
    <property type="project" value="UniProtKB-SubCell"/>
</dbReference>
<keyword evidence="9 16" id="KW-1133">Transmembrane helix</keyword>
<dbReference type="KEGG" id="mgm:Mmc1_0902"/>
<dbReference type="PANTHER" id="PTHR14269">
    <property type="entry name" value="CDP-DIACYLGLYCEROL--GLYCEROL-3-PHOSPHATE 3-PHOSPHATIDYLTRANSFERASE-RELATED"/>
    <property type="match status" value="1"/>
</dbReference>
<feature type="transmembrane region" description="Helical" evidence="16">
    <location>
        <begin position="172"/>
        <end position="190"/>
    </location>
</feature>
<keyword evidence="7 15" id="KW-0808">Transferase</keyword>
<evidence type="ECO:0000256" key="10">
    <source>
        <dbReference type="ARBA" id="ARBA00023098"/>
    </source>
</evidence>
<evidence type="ECO:0000256" key="16">
    <source>
        <dbReference type="SAM" id="Phobius"/>
    </source>
</evidence>
<keyword evidence="18" id="KW-1185">Reference proteome</keyword>
<dbReference type="InterPro" id="IPR000462">
    <property type="entry name" value="CDP-OH_P_trans"/>
</dbReference>
<evidence type="ECO:0000256" key="1">
    <source>
        <dbReference type="ARBA" id="ARBA00000287"/>
    </source>
</evidence>
<dbReference type="GO" id="GO:0016020">
    <property type="term" value="C:membrane"/>
    <property type="evidence" value="ECO:0007669"/>
    <property type="project" value="InterPro"/>
</dbReference>
<keyword evidence="8 16" id="KW-0812">Transmembrane</keyword>
<dbReference type="PANTHER" id="PTHR14269:SF61">
    <property type="entry name" value="CDP-DIACYLGLYCEROL--SERINE O-PHOSPHATIDYLTRANSFERASE"/>
    <property type="match status" value="1"/>
</dbReference>
<evidence type="ECO:0000256" key="2">
    <source>
        <dbReference type="ARBA" id="ARBA00004127"/>
    </source>
</evidence>
<dbReference type="GO" id="GO:0008654">
    <property type="term" value="P:phospholipid biosynthetic process"/>
    <property type="evidence" value="ECO:0007669"/>
    <property type="project" value="UniProtKB-KW"/>
</dbReference>
<feature type="transmembrane region" description="Helical" evidence="16">
    <location>
        <begin position="102"/>
        <end position="119"/>
    </location>
</feature>
<accession>A0L628</accession>
<reference evidence="18" key="1">
    <citation type="journal article" date="2009" name="Appl. Environ. Microbiol.">
        <title>Complete genome sequence of the chemolithoautotrophic marine magnetotactic coccus strain MC-1.</title>
        <authorList>
            <person name="Schubbe S."/>
            <person name="Williams T.J."/>
            <person name="Xie G."/>
            <person name="Kiss H.E."/>
            <person name="Brettin T.S."/>
            <person name="Martinez D."/>
            <person name="Ross C.A."/>
            <person name="Schuler D."/>
            <person name="Cox B.L."/>
            <person name="Nealson K.H."/>
            <person name="Bazylinski D.A."/>
        </authorList>
    </citation>
    <scope>NUCLEOTIDE SEQUENCE [LARGE SCALE GENOMIC DNA]</scope>
    <source>
        <strain evidence="18">ATCC BAA-1437 / JCM 17883 / MC-1</strain>
    </source>
</reference>
<dbReference type="PROSITE" id="PS00379">
    <property type="entry name" value="CDP_ALCOHOL_P_TRANSF"/>
    <property type="match status" value="1"/>
</dbReference>
<dbReference type="EC" id="2.7.8.8" evidence="4"/>
<dbReference type="eggNOG" id="COG1183">
    <property type="taxonomic scope" value="Bacteria"/>
</dbReference>
<evidence type="ECO:0000256" key="13">
    <source>
        <dbReference type="ARBA" id="ARBA00023264"/>
    </source>
</evidence>
<name>A0L628_MAGMM</name>
<gene>
    <name evidence="17" type="ordered locus">Mmc1_0902</name>
</gene>
<evidence type="ECO:0000256" key="4">
    <source>
        <dbReference type="ARBA" id="ARBA00013174"/>
    </source>
</evidence>
<evidence type="ECO:0000256" key="8">
    <source>
        <dbReference type="ARBA" id="ARBA00022692"/>
    </source>
</evidence>
<evidence type="ECO:0000256" key="3">
    <source>
        <dbReference type="ARBA" id="ARBA00010441"/>
    </source>
</evidence>
<comment type="catalytic activity">
    <reaction evidence="1">
        <text>a CDP-1,2-diacyl-sn-glycerol + L-serine = a 1,2-diacyl-sn-glycero-3-phospho-L-serine + CMP + H(+)</text>
        <dbReference type="Rhea" id="RHEA:16913"/>
        <dbReference type="ChEBI" id="CHEBI:15378"/>
        <dbReference type="ChEBI" id="CHEBI:33384"/>
        <dbReference type="ChEBI" id="CHEBI:57262"/>
        <dbReference type="ChEBI" id="CHEBI:58332"/>
        <dbReference type="ChEBI" id="CHEBI:60377"/>
        <dbReference type="EC" id="2.7.8.8"/>
    </reaction>
</comment>
<dbReference type="NCBIfam" id="TIGR00473">
    <property type="entry name" value="pssA"/>
    <property type="match status" value="1"/>
</dbReference>
<dbReference type="RefSeq" id="WP_011712578.1">
    <property type="nucleotide sequence ID" value="NC_008576.1"/>
</dbReference>
<keyword evidence="12" id="KW-0594">Phospholipid biosynthesis</keyword>
<dbReference type="GO" id="GO:0003882">
    <property type="term" value="F:CDP-diacylglycerol-serine O-phosphatidyltransferase activity"/>
    <property type="evidence" value="ECO:0007669"/>
    <property type="project" value="UniProtKB-EC"/>
</dbReference>
<dbReference type="Proteomes" id="UP000002586">
    <property type="component" value="Chromosome"/>
</dbReference>
<dbReference type="AlphaFoldDB" id="A0L628"/>
<feature type="transmembrane region" description="Helical" evidence="16">
    <location>
        <begin position="211"/>
        <end position="239"/>
    </location>
</feature>
<keyword evidence="11 16" id="KW-0472">Membrane</keyword>
<evidence type="ECO:0000256" key="11">
    <source>
        <dbReference type="ARBA" id="ARBA00023136"/>
    </source>
</evidence>
<dbReference type="InterPro" id="IPR004533">
    <property type="entry name" value="CDP-diaglyc--ser_O-PTrfase"/>
</dbReference>
<dbReference type="Gene3D" id="1.20.120.1760">
    <property type="match status" value="1"/>
</dbReference>
<dbReference type="InterPro" id="IPR048254">
    <property type="entry name" value="CDP_ALCOHOL_P_TRANSF_CS"/>
</dbReference>
<evidence type="ECO:0000256" key="6">
    <source>
        <dbReference type="ARBA" id="ARBA00022516"/>
    </source>
</evidence>
<dbReference type="InterPro" id="IPR050324">
    <property type="entry name" value="CDP-alcohol_PTase-I"/>
</dbReference>
<dbReference type="InterPro" id="IPR043130">
    <property type="entry name" value="CDP-OH_PTrfase_TM_dom"/>
</dbReference>
<dbReference type="Pfam" id="PF01066">
    <property type="entry name" value="CDP-OH_P_transf"/>
    <property type="match status" value="1"/>
</dbReference>
<proteinExistence type="inferred from homology"/>
<dbReference type="OrthoDB" id="9777147at2"/>
<evidence type="ECO:0000313" key="18">
    <source>
        <dbReference type="Proteomes" id="UP000002586"/>
    </source>
</evidence>
<dbReference type="EMBL" id="CP000471">
    <property type="protein sequence ID" value="ABK43421.1"/>
    <property type="molecule type" value="Genomic_DNA"/>
</dbReference>
<evidence type="ECO:0000256" key="15">
    <source>
        <dbReference type="RuleBase" id="RU003750"/>
    </source>
</evidence>
<keyword evidence="13" id="KW-1208">Phospholipid metabolism</keyword>
<protein>
    <recommendedName>
        <fullName evidence="5">CDP-diacylglycerol--serine O-phosphatidyltransferase</fullName>
        <ecNumber evidence="4">2.7.8.8</ecNumber>
    </recommendedName>
    <alternativeName>
        <fullName evidence="14">Phosphatidylserine synthase</fullName>
    </alternativeName>
</protein>
<evidence type="ECO:0000256" key="12">
    <source>
        <dbReference type="ARBA" id="ARBA00023209"/>
    </source>
</evidence>
<feature type="transmembrane region" description="Helical" evidence="16">
    <location>
        <begin position="77"/>
        <end position="96"/>
    </location>
</feature>
<sequence length="267" mass="29361">MGDSEAVKSKRAVYILPNLLTTGGMFFGFYSIIAALTGRFELGAITIFIAAVFDALDGRVARAMGATSAFGKEYDSLADFLSFCIAPAILVQQWALDPFNRVGWAAAFFYTVCGALRLARFNVQHYVQESRISKRYFQGLPSPMAAMVMAGMVLLLLDWDLLTVADEGRKTAGSWVVLGVVLVMGGLMVSSIRFRSFKDFSLHRKKPFMTLVAVVASITLLTMHTNTTLFVVMVGYLLLGIHSHKEYLALLAEGKEVEEDEVEDLSV</sequence>
<keyword evidence="10" id="KW-0443">Lipid metabolism</keyword>
<reference evidence="17 18" key="2">
    <citation type="journal article" date="2012" name="Int. J. Syst. Evol. Microbiol.">
        <title>Magnetococcus marinus gen. nov., sp. nov., a marine, magnetotactic bacterium that represents a novel lineage (Magnetococcaceae fam. nov.; Magnetococcales ord. nov.) at the base of the Alphaproteobacteria.</title>
        <authorList>
            <person name="Bazylinski D.A."/>
            <person name="Williams T.J."/>
            <person name="Lefevre C.T."/>
            <person name="Berg R.J."/>
            <person name="Zhang C.L."/>
            <person name="Bowser S.S."/>
            <person name="Dean A.J."/>
            <person name="Beveridge T.J."/>
        </authorList>
    </citation>
    <scope>NUCLEOTIDE SEQUENCE [LARGE SCALE GENOMIC DNA]</scope>
    <source>
        <strain evidence="18">ATCC BAA-1437 / JCM 17883 / MC-1</strain>
    </source>
</reference>
<organism evidence="17 18">
    <name type="scientific">Magnetococcus marinus (strain ATCC BAA-1437 / JCM 17883 / MC-1)</name>
    <dbReference type="NCBI Taxonomy" id="156889"/>
    <lineage>
        <taxon>Bacteria</taxon>
        <taxon>Pseudomonadati</taxon>
        <taxon>Pseudomonadota</taxon>
        <taxon>Magnetococcia</taxon>
        <taxon>Magnetococcales</taxon>
        <taxon>Magnetococcaceae</taxon>
        <taxon>Magnetococcus</taxon>
    </lineage>
</organism>
<dbReference type="STRING" id="156889.Mmc1_0902"/>